<proteinExistence type="predicted"/>
<protein>
    <recommendedName>
        <fullName evidence="3">F-box domain-containing protein</fullName>
    </recommendedName>
</protein>
<gene>
    <name evidence="1" type="ORF">NLJ89_g7217</name>
</gene>
<dbReference type="EMBL" id="JANKHO010000838">
    <property type="protein sequence ID" value="KAJ3505821.1"/>
    <property type="molecule type" value="Genomic_DNA"/>
</dbReference>
<accession>A0A9W8JXR7</accession>
<evidence type="ECO:0000313" key="2">
    <source>
        <dbReference type="Proteomes" id="UP001148786"/>
    </source>
</evidence>
<keyword evidence="2" id="KW-1185">Reference proteome</keyword>
<evidence type="ECO:0008006" key="3">
    <source>
        <dbReference type="Google" id="ProtNLM"/>
    </source>
</evidence>
<dbReference type="OrthoDB" id="3036354at2759"/>
<dbReference type="Proteomes" id="UP001148786">
    <property type="component" value="Unassembled WGS sequence"/>
</dbReference>
<name>A0A9W8JXR7_9AGAR</name>
<dbReference type="AlphaFoldDB" id="A0A9W8JXR7"/>
<organism evidence="1 2">
    <name type="scientific">Agrocybe chaxingu</name>
    <dbReference type="NCBI Taxonomy" id="84603"/>
    <lineage>
        <taxon>Eukaryota</taxon>
        <taxon>Fungi</taxon>
        <taxon>Dikarya</taxon>
        <taxon>Basidiomycota</taxon>
        <taxon>Agaricomycotina</taxon>
        <taxon>Agaricomycetes</taxon>
        <taxon>Agaricomycetidae</taxon>
        <taxon>Agaricales</taxon>
        <taxon>Agaricineae</taxon>
        <taxon>Strophariaceae</taxon>
        <taxon>Agrocybe</taxon>
    </lineage>
</organism>
<evidence type="ECO:0000313" key="1">
    <source>
        <dbReference type="EMBL" id="KAJ3505821.1"/>
    </source>
</evidence>
<comment type="caution">
    <text evidence="1">The sequence shown here is derived from an EMBL/GenBank/DDBJ whole genome shotgun (WGS) entry which is preliminary data.</text>
</comment>
<reference evidence="1" key="1">
    <citation type="submission" date="2022-07" db="EMBL/GenBank/DDBJ databases">
        <title>Genome Sequence of Agrocybe chaxingu.</title>
        <authorList>
            <person name="Buettner E."/>
        </authorList>
    </citation>
    <scope>NUCLEOTIDE SEQUENCE</scope>
    <source>
        <strain evidence="1">MP-N11</strain>
    </source>
</reference>
<sequence>MQAEILKLPPETLDIITSFVDNPLDLGHLRAACKFFLALISPSHIQLRVIRAPLLSPVWQRLVEKPSLAQHVRVIEVQPEPTPRDVVDDPVIPAIFDDLVSPPSAKGESIYEQALEAERVFVSALKAMVYLTSFKWSRMSPVIDPSLEDGVCTVLAKYLPRLENVDVLDCTNVPSWPTPGATSSKLQLHRWTDCLPVFSIKGMKEFILGVYDFSFRPNALELDKLFIMLRASPGLAVSIMI</sequence>